<accession>A0A7R9G010</accession>
<dbReference type="AlphaFoldDB" id="A0A7R9G010"/>
<name>A0A7R9G010_TIMSH</name>
<gene>
    <name evidence="1" type="ORF">TSIB3V08_LOCUS4771</name>
</gene>
<reference evidence="1" key="1">
    <citation type="submission" date="2020-11" db="EMBL/GenBank/DDBJ databases">
        <authorList>
            <person name="Tran Van P."/>
        </authorList>
    </citation>
    <scope>NUCLEOTIDE SEQUENCE</scope>
</reference>
<evidence type="ECO:0000313" key="1">
    <source>
        <dbReference type="EMBL" id="CAD7260601.1"/>
    </source>
</evidence>
<organism evidence="1">
    <name type="scientific">Timema shepardi</name>
    <name type="common">Walking stick</name>
    <dbReference type="NCBI Taxonomy" id="629360"/>
    <lineage>
        <taxon>Eukaryota</taxon>
        <taxon>Metazoa</taxon>
        <taxon>Ecdysozoa</taxon>
        <taxon>Arthropoda</taxon>
        <taxon>Hexapoda</taxon>
        <taxon>Insecta</taxon>
        <taxon>Pterygota</taxon>
        <taxon>Neoptera</taxon>
        <taxon>Polyneoptera</taxon>
        <taxon>Phasmatodea</taxon>
        <taxon>Timematodea</taxon>
        <taxon>Timematoidea</taxon>
        <taxon>Timematidae</taxon>
        <taxon>Timema</taxon>
    </lineage>
</organism>
<protein>
    <submittedName>
        <fullName evidence="1">Uncharacterized protein</fullName>
    </submittedName>
</protein>
<sequence>MVRTPDQDLKLELPVIGSMVYCESSALDHAGIEAGSFVFVAHSMLDVITNRIQDVCVNRDSQVRENVKLQLSVTGLRRYGYQYRQNKRINEKSILKESNAASLVCQGQLAVTLRLRGRVRDASAHFVTVQMDLHLIT</sequence>
<dbReference type="EMBL" id="OC001760">
    <property type="protein sequence ID" value="CAD7260601.1"/>
    <property type="molecule type" value="Genomic_DNA"/>
</dbReference>
<proteinExistence type="predicted"/>